<dbReference type="InterPro" id="IPR051542">
    <property type="entry name" value="Hydrogenase_cytochrome"/>
</dbReference>
<feature type="transmembrane region" description="Helical" evidence="6">
    <location>
        <begin position="93"/>
        <end position="115"/>
    </location>
</feature>
<evidence type="ECO:0000256" key="2">
    <source>
        <dbReference type="ARBA" id="ARBA00022475"/>
    </source>
</evidence>
<protein>
    <submittedName>
        <fullName evidence="8">Cytochrome b/b6 domain-containing protein</fullName>
    </submittedName>
</protein>
<proteinExistence type="predicted"/>
<accession>A0ABW8NLI5</accession>
<evidence type="ECO:0000256" key="5">
    <source>
        <dbReference type="ARBA" id="ARBA00023136"/>
    </source>
</evidence>
<keyword evidence="4 6" id="KW-1133">Transmembrane helix</keyword>
<dbReference type="InterPro" id="IPR016174">
    <property type="entry name" value="Di-haem_cyt_TM"/>
</dbReference>
<evidence type="ECO:0000256" key="1">
    <source>
        <dbReference type="ARBA" id="ARBA00004651"/>
    </source>
</evidence>
<comment type="caution">
    <text evidence="8">The sequence shown here is derived from an EMBL/GenBank/DDBJ whole genome shotgun (WGS) entry which is preliminary data.</text>
</comment>
<keyword evidence="2" id="KW-1003">Cell membrane</keyword>
<dbReference type="EMBL" id="JBBKTX010000019">
    <property type="protein sequence ID" value="MFK4753726.1"/>
    <property type="molecule type" value="Genomic_DNA"/>
</dbReference>
<comment type="subcellular location">
    <subcellularLocation>
        <location evidence="1">Cell membrane</location>
        <topology evidence="1">Multi-pass membrane protein</topology>
    </subcellularLocation>
</comment>
<name>A0ABW8NLI5_9GAMM</name>
<evidence type="ECO:0000313" key="9">
    <source>
        <dbReference type="Proteomes" id="UP001620597"/>
    </source>
</evidence>
<evidence type="ECO:0000259" key="7">
    <source>
        <dbReference type="Pfam" id="PF01292"/>
    </source>
</evidence>
<evidence type="ECO:0000256" key="4">
    <source>
        <dbReference type="ARBA" id="ARBA00022989"/>
    </source>
</evidence>
<feature type="transmembrane region" description="Helical" evidence="6">
    <location>
        <begin position="33"/>
        <end position="54"/>
    </location>
</feature>
<dbReference type="Gene3D" id="1.20.950.20">
    <property type="entry name" value="Transmembrane di-heme cytochromes, Chain C"/>
    <property type="match status" value="1"/>
</dbReference>
<evidence type="ECO:0000313" key="8">
    <source>
        <dbReference type="EMBL" id="MFK4753726.1"/>
    </source>
</evidence>
<reference evidence="8 9" key="1">
    <citation type="submission" date="2024-03" db="EMBL/GenBank/DDBJ databases">
        <title>High-quality draft genome sequence of Oceanobacter sp. wDCs-4.</title>
        <authorList>
            <person name="Dong C."/>
        </authorList>
    </citation>
    <scope>NUCLEOTIDE SEQUENCE [LARGE SCALE GENOMIC DNA]</scope>
    <source>
        <strain evidence="9">wDCs-4</strain>
    </source>
</reference>
<dbReference type="PANTHER" id="PTHR30485:SF2">
    <property type="entry name" value="BLL0597 PROTEIN"/>
    <property type="match status" value="1"/>
</dbReference>
<dbReference type="PROSITE" id="PS51257">
    <property type="entry name" value="PROKAR_LIPOPROTEIN"/>
    <property type="match status" value="1"/>
</dbReference>
<evidence type="ECO:0000256" key="3">
    <source>
        <dbReference type="ARBA" id="ARBA00022692"/>
    </source>
</evidence>
<organism evidence="8 9">
    <name type="scientific">Oceanobacter antarcticus</name>
    <dbReference type="NCBI Taxonomy" id="3133425"/>
    <lineage>
        <taxon>Bacteria</taxon>
        <taxon>Pseudomonadati</taxon>
        <taxon>Pseudomonadota</taxon>
        <taxon>Gammaproteobacteria</taxon>
        <taxon>Oceanospirillales</taxon>
        <taxon>Oceanospirillaceae</taxon>
        <taxon>Oceanobacter</taxon>
    </lineage>
</organism>
<keyword evidence="5 6" id="KW-0472">Membrane</keyword>
<feature type="transmembrane region" description="Helical" evidence="6">
    <location>
        <begin position="145"/>
        <end position="164"/>
    </location>
</feature>
<gene>
    <name evidence="8" type="ORF">WG929_15025</name>
</gene>
<dbReference type="PANTHER" id="PTHR30485">
    <property type="entry name" value="NI/FE-HYDROGENASE 1 B-TYPE CYTOCHROME SUBUNIT"/>
    <property type="match status" value="1"/>
</dbReference>
<dbReference type="RefSeq" id="WP_416206733.1">
    <property type="nucleotide sequence ID" value="NZ_JBBKTX010000019.1"/>
</dbReference>
<dbReference type="InterPro" id="IPR011577">
    <property type="entry name" value="Cyt_b561_bac/Ni-Hgenase"/>
</dbReference>
<dbReference type="SUPFAM" id="SSF81342">
    <property type="entry name" value="Transmembrane di-heme cytochromes"/>
    <property type="match status" value="1"/>
</dbReference>
<feature type="domain" description="Cytochrome b561 bacterial/Ni-hydrogenase" evidence="7">
    <location>
        <begin position="3"/>
        <end position="176"/>
    </location>
</feature>
<dbReference type="Pfam" id="PF01292">
    <property type="entry name" value="Ni_hydr_CYTB"/>
    <property type="match status" value="1"/>
</dbReference>
<evidence type="ECO:0000256" key="6">
    <source>
        <dbReference type="SAM" id="Phobius"/>
    </source>
</evidence>
<sequence length="213" mass="23866">MKVWDGFIRGYHWLQVMLLVACWWTAEEGEMEWHMSLAACLVALWVTRLVWGVLGSSNARFSHFVQGPQAVTHFARCLLVGKGVPRHAGHNPLGALMVVALLLLIALQWISGLFATDEIFTEGPLASWVSADTATWLTQWHHLNFNLITGLVVLHIAAVVLHQWRGEPLVQAMVTGKRDDLRDVQAPVLVPAWRAWGVFLLLWAVSYYLIVAG</sequence>
<keyword evidence="3 6" id="KW-0812">Transmembrane</keyword>
<dbReference type="Proteomes" id="UP001620597">
    <property type="component" value="Unassembled WGS sequence"/>
</dbReference>
<keyword evidence="9" id="KW-1185">Reference proteome</keyword>
<feature type="transmembrane region" description="Helical" evidence="6">
    <location>
        <begin position="193"/>
        <end position="211"/>
    </location>
</feature>